<feature type="compositionally biased region" description="Basic and acidic residues" evidence="1">
    <location>
        <begin position="1"/>
        <end position="13"/>
    </location>
</feature>
<dbReference type="Proteomes" id="UP000035642">
    <property type="component" value="Unassembled WGS sequence"/>
</dbReference>
<organism evidence="2 3">
    <name type="scientific">Angiostrongylus cantonensis</name>
    <name type="common">Rat lungworm</name>
    <dbReference type="NCBI Taxonomy" id="6313"/>
    <lineage>
        <taxon>Eukaryota</taxon>
        <taxon>Metazoa</taxon>
        <taxon>Ecdysozoa</taxon>
        <taxon>Nematoda</taxon>
        <taxon>Chromadorea</taxon>
        <taxon>Rhabditida</taxon>
        <taxon>Rhabditina</taxon>
        <taxon>Rhabditomorpha</taxon>
        <taxon>Strongyloidea</taxon>
        <taxon>Metastrongylidae</taxon>
        <taxon>Angiostrongylus</taxon>
    </lineage>
</organism>
<dbReference type="WBParaSite" id="ACAC_0001111801-mRNA-1">
    <property type="protein sequence ID" value="ACAC_0001111801-mRNA-1"/>
    <property type="gene ID" value="ACAC_0001111801"/>
</dbReference>
<evidence type="ECO:0000313" key="3">
    <source>
        <dbReference type="WBParaSite" id="ACAC_0001111801-mRNA-1"/>
    </source>
</evidence>
<feature type="region of interest" description="Disordered" evidence="1">
    <location>
        <begin position="1"/>
        <end position="30"/>
    </location>
</feature>
<proteinExistence type="predicted"/>
<accession>A0A158PBK9</accession>
<reference evidence="3" key="2">
    <citation type="submission" date="2016-04" db="UniProtKB">
        <authorList>
            <consortium name="WormBaseParasite"/>
        </authorList>
    </citation>
    <scope>IDENTIFICATION</scope>
</reference>
<evidence type="ECO:0000256" key="1">
    <source>
        <dbReference type="SAM" id="MobiDB-lite"/>
    </source>
</evidence>
<protein>
    <submittedName>
        <fullName evidence="3">Reverse transcriptase</fullName>
    </submittedName>
</protein>
<dbReference type="AlphaFoldDB" id="A0A158PBK9"/>
<sequence>MMKKRLLTDERRDIRNRRQQNDDHSVDREHHRRHGIFTYQVANVENFCKTRSVNRTIIASKIPLISLLENWQNPRAKLRKKSDILTKLRTAGSEIAIIEMAWSGSNHYEPNTATLICGAQNGCHHLVELVTVNVLVP</sequence>
<name>A0A158PBK9_ANGCA</name>
<keyword evidence="2" id="KW-1185">Reference proteome</keyword>
<evidence type="ECO:0000313" key="2">
    <source>
        <dbReference type="Proteomes" id="UP000035642"/>
    </source>
</evidence>
<feature type="compositionally biased region" description="Basic and acidic residues" evidence="1">
    <location>
        <begin position="19"/>
        <end position="29"/>
    </location>
</feature>
<reference evidence="2" key="1">
    <citation type="submission" date="2012-09" db="EMBL/GenBank/DDBJ databases">
        <authorList>
            <person name="Martin A.A."/>
        </authorList>
    </citation>
    <scope>NUCLEOTIDE SEQUENCE</scope>
</reference>